<organism evidence="2 3">
    <name type="scientific">Chlamydomonas schloesseri</name>
    <dbReference type="NCBI Taxonomy" id="2026947"/>
    <lineage>
        <taxon>Eukaryota</taxon>
        <taxon>Viridiplantae</taxon>
        <taxon>Chlorophyta</taxon>
        <taxon>core chlorophytes</taxon>
        <taxon>Chlorophyceae</taxon>
        <taxon>CS clade</taxon>
        <taxon>Chlamydomonadales</taxon>
        <taxon>Chlamydomonadaceae</taxon>
        <taxon>Chlamydomonas</taxon>
    </lineage>
</organism>
<gene>
    <name evidence="2" type="ORF">HYH02_014454</name>
</gene>
<proteinExistence type="predicted"/>
<dbReference type="OrthoDB" id="542443at2759"/>
<evidence type="ECO:0000256" key="1">
    <source>
        <dbReference type="SAM" id="MobiDB-lite"/>
    </source>
</evidence>
<feature type="region of interest" description="Disordered" evidence="1">
    <location>
        <begin position="1"/>
        <end position="22"/>
    </location>
</feature>
<dbReference type="AlphaFoldDB" id="A0A835SJ40"/>
<feature type="region of interest" description="Disordered" evidence="1">
    <location>
        <begin position="185"/>
        <end position="224"/>
    </location>
</feature>
<dbReference type="Pfam" id="PF13365">
    <property type="entry name" value="Trypsin_2"/>
    <property type="match status" value="1"/>
</dbReference>
<evidence type="ECO:0000313" key="2">
    <source>
        <dbReference type="EMBL" id="KAG2428107.1"/>
    </source>
</evidence>
<accession>A0A835SJ40</accession>
<dbReference type="EMBL" id="JAEHOD010000096">
    <property type="protein sequence ID" value="KAG2428107.1"/>
    <property type="molecule type" value="Genomic_DNA"/>
</dbReference>
<evidence type="ECO:0000313" key="3">
    <source>
        <dbReference type="Proteomes" id="UP000613740"/>
    </source>
</evidence>
<reference evidence="2" key="1">
    <citation type="journal article" date="2020" name="bioRxiv">
        <title>Comparative genomics of Chlamydomonas.</title>
        <authorList>
            <person name="Craig R.J."/>
            <person name="Hasan A.R."/>
            <person name="Ness R.W."/>
            <person name="Keightley P.D."/>
        </authorList>
    </citation>
    <scope>NUCLEOTIDE SEQUENCE</scope>
    <source>
        <strain evidence="2">CCAP 11/173</strain>
    </source>
</reference>
<keyword evidence="3" id="KW-1185">Reference proteome</keyword>
<dbReference type="Proteomes" id="UP000613740">
    <property type="component" value="Unassembled WGS sequence"/>
</dbReference>
<comment type="caution">
    <text evidence="2">The sequence shown here is derived from an EMBL/GenBank/DDBJ whole genome shotgun (WGS) entry which is preliminary data.</text>
</comment>
<protein>
    <submittedName>
        <fullName evidence="2">Uncharacterized protein</fullName>
    </submittedName>
</protein>
<name>A0A835SJ40_9CHLO</name>
<feature type="compositionally biased region" description="Low complexity" evidence="1">
    <location>
        <begin position="213"/>
        <end position="224"/>
    </location>
</feature>
<sequence length="303" mass="31513">MPAATGSLPATTGEDVRATTKKRAPCSAKYAVHLMVPASPPYKEAATVVGPRHVATYAHEDHLSWQSLRSQVAVHCPDEDRRTHVDATVVYHDKDKDVVILEVQRELAAPVLDTAISAGDMYYVHGHGQSTAAQEADATSISHGRVAATELDALSHRGDIRGDMTWGKGDYSGGGCFSVAGHRQAHGPGGRVGCNHQEGHPGAHRGHQQHPDGPGSAATAPGAASGMRSLLTWRLQTARPVLPVPRAQAALCVFTAWAKAVKAQVGSARGARHAAEGVGVAAAQSLAARPSHVRGGVRGGGVV</sequence>